<dbReference type="Pfam" id="PF24865">
    <property type="entry name" value="DUF7731"/>
    <property type="match status" value="1"/>
</dbReference>
<keyword evidence="1" id="KW-1133">Transmembrane helix</keyword>
<evidence type="ECO:0000259" key="2">
    <source>
        <dbReference type="Pfam" id="PF24865"/>
    </source>
</evidence>
<comment type="caution">
    <text evidence="3">The sequence shown here is derived from an EMBL/GenBank/DDBJ whole genome shotgun (WGS) entry which is preliminary data.</text>
</comment>
<reference evidence="3" key="1">
    <citation type="submission" date="2020-07" db="EMBL/GenBank/DDBJ databases">
        <title>Genome sequence and genetic diversity analysis of an under-domesticated orphan crop, white fonio (Digitaria exilis).</title>
        <authorList>
            <person name="Bennetzen J.L."/>
            <person name="Chen S."/>
            <person name="Ma X."/>
            <person name="Wang X."/>
            <person name="Yssel A.E.J."/>
            <person name="Chaluvadi S.R."/>
            <person name="Johnson M."/>
            <person name="Gangashetty P."/>
            <person name="Hamidou F."/>
            <person name="Sanogo M.D."/>
            <person name="Zwaenepoel A."/>
            <person name="Wallace J."/>
            <person name="Van De Peer Y."/>
            <person name="Van Deynze A."/>
        </authorList>
    </citation>
    <scope>NUCLEOTIDE SEQUENCE</scope>
    <source>
        <tissue evidence="3">Leaves</tissue>
    </source>
</reference>
<keyword evidence="4" id="KW-1185">Reference proteome</keyword>
<name>A0A835FJE1_9POAL</name>
<dbReference type="EMBL" id="JACEFO010000662">
    <property type="protein sequence ID" value="KAF8762220.1"/>
    <property type="molecule type" value="Genomic_DNA"/>
</dbReference>
<feature type="transmembrane region" description="Helical" evidence="1">
    <location>
        <begin position="62"/>
        <end position="91"/>
    </location>
</feature>
<dbReference type="PANTHER" id="PTHR34366">
    <property type="entry name" value="OS07G0289901 PROTEIN-RELATED"/>
    <property type="match status" value="1"/>
</dbReference>
<protein>
    <recommendedName>
        <fullName evidence="2">DUF7731 domain-containing protein</fullName>
    </recommendedName>
</protein>
<dbReference type="Proteomes" id="UP000636709">
    <property type="component" value="Unassembled WGS sequence"/>
</dbReference>
<accession>A0A835FJE1</accession>
<keyword evidence="1" id="KW-0472">Membrane</keyword>
<evidence type="ECO:0000313" key="3">
    <source>
        <dbReference type="EMBL" id="KAF8762220.1"/>
    </source>
</evidence>
<dbReference type="AlphaFoldDB" id="A0A835FJE1"/>
<evidence type="ECO:0000313" key="4">
    <source>
        <dbReference type="Proteomes" id="UP000636709"/>
    </source>
</evidence>
<sequence length="252" mass="27347">MKTTRECVTDSSLRYIFRSTVLCASLSSLDITVVPFVFLVLRPPHFPYSPRRRRRESLRWEFVKFSRSLAPMAATVVVVVPSRALMCWLLLACMLTPLCTSDGAATAAFQGHKRDAVEVVGKALVCFNDRYIYSGCQGSFRLGPQGSLDVPPGSADAFCGGPCLAETELVLRCVDDIMANFRFYNGASAADVRFALDRGCSSGRSGLRGDFDVLRRIGADAAANYGDGYFYGSGNNSLPPALLLAAAILVWA</sequence>
<evidence type="ECO:0000256" key="1">
    <source>
        <dbReference type="SAM" id="Phobius"/>
    </source>
</evidence>
<organism evidence="3 4">
    <name type="scientific">Digitaria exilis</name>
    <dbReference type="NCBI Taxonomy" id="1010633"/>
    <lineage>
        <taxon>Eukaryota</taxon>
        <taxon>Viridiplantae</taxon>
        <taxon>Streptophyta</taxon>
        <taxon>Embryophyta</taxon>
        <taxon>Tracheophyta</taxon>
        <taxon>Spermatophyta</taxon>
        <taxon>Magnoliopsida</taxon>
        <taxon>Liliopsida</taxon>
        <taxon>Poales</taxon>
        <taxon>Poaceae</taxon>
        <taxon>PACMAD clade</taxon>
        <taxon>Panicoideae</taxon>
        <taxon>Panicodae</taxon>
        <taxon>Paniceae</taxon>
        <taxon>Anthephorinae</taxon>
        <taxon>Digitaria</taxon>
    </lineage>
</organism>
<feature type="domain" description="DUF7731" evidence="2">
    <location>
        <begin position="117"/>
        <end position="215"/>
    </location>
</feature>
<gene>
    <name evidence="3" type="ORF">HU200_009773</name>
</gene>
<proteinExistence type="predicted"/>
<dbReference type="PANTHER" id="PTHR34366:SF2">
    <property type="entry name" value="OS07G0289901 PROTEIN"/>
    <property type="match status" value="1"/>
</dbReference>
<feature type="transmembrane region" description="Helical" evidence="1">
    <location>
        <begin position="15"/>
        <end position="41"/>
    </location>
</feature>
<dbReference type="InterPro" id="IPR056633">
    <property type="entry name" value="DUF7731"/>
</dbReference>
<dbReference type="OrthoDB" id="1843925at2759"/>
<keyword evidence="1" id="KW-0812">Transmembrane</keyword>